<reference evidence="1 2" key="1">
    <citation type="journal article" date="2022" name="Plant J.">
        <title>Chromosome-level genome of Camellia lanceoleosa provides a valuable resource for understanding genome evolution and self-incompatibility.</title>
        <authorList>
            <person name="Gong W."/>
            <person name="Xiao S."/>
            <person name="Wang L."/>
            <person name="Liao Z."/>
            <person name="Chang Y."/>
            <person name="Mo W."/>
            <person name="Hu G."/>
            <person name="Li W."/>
            <person name="Zhao G."/>
            <person name="Zhu H."/>
            <person name="Hu X."/>
            <person name="Ji K."/>
            <person name="Xiang X."/>
            <person name="Song Q."/>
            <person name="Yuan D."/>
            <person name="Jin S."/>
            <person name="Zhang L."/>
        </authorList>
    </citation>
    <scope>NUCLEOTIDE SEQUENCE [LARGE SCALE GENOMIC DNA]</scope>
    <source>
        <strain evidence="1">SQ_2022a</strain>
    </source>
</reference>
<evidence type="ECO:0000313" key="1">
    <source>
        <dbReference type="EMBL" id="KAI8006532.1"/>
    </source>
</evidence>
<dbReference type="EMBL" id="CM045764">
    <property type="protein sequence ID" value="KAI8006532.1"/>
    <property type="molecule type" value="Genomic_DNA"/>
</dbReference>
<gene>
    <name evidence="1" type="ORF">LOK49_LG07G03581</name>
</gene>
<sequence>MSSGQNSTANSTQATRGKSDIAWAHVIEGRDVNGKKTYSCMYCGKTIKGGGINRMKQHLAKKSGEVGPCKK</sequence>
<keyword evidence="2" id="KW-1185">Reference proteome</keyword>
<evidence type="ECO:0000313" key="2">
    <source>
        <dbReference type="Proteomes" id="UP001060215"/>
    </source>
</evidence>
<accession>A0ACC0H157</accession>
<dbReference type="Proteomes" id="UP001060215">
    <property type="component" value="Chromosome 7"/>
</dbReference>
<comment type="caution">
    <text evidence="1">The sequence shown here is derived from an EMBL/GenBank/DDBJ whole genome shotgun (WGS) entry which is preliminary data.</text>
</comment>
<protein>
    <submittedName>
        <fullName evidence="1">Uncharacterized protein</fullName>
    </submittedName>
</protein>
<feature type="non-terminal residue" evidence="1">
    <location>
        <position position="71"/>
    </location>
</feature>
<name>A0ACC0H157_9ERIC</name>
<organism evidence="1 2">
    <name type="scientific">Camellia lanceoleosa</name>
    <dbReference type="NCBI Taxonomy" id="1840588"/>
    <lineage>
        <taxon>Eukaryota</taxon>
        <taxon>Viridiplantae</taxon>
        <taxon>Streptophyta</taxon>
        <taxon>Embryophyta</taxon>
        <taxon>Tracheophyta</taxon>
        <taxon>Spermatophyta</taxon>
        <taxon>Magnoliopsida</taxon>
        <taxon>eudicotyledons</taxon>
        <taxon>Gunneridae</taxon>
        <taxon>Pentapetalae</taxon>
        <taxon>asterids</taxon>
        <taxon>Ericales</taxon>
        <taxon>Theaceae</taxon>
        <taxon>Camellia</taxon>
    </lineage>
</organism>
<proteinExistence type="predicted"/>